<name>A0A918QUI0_9ACTN</name>
<feature type="region of interest" description="Disordered" evidence="1">
    <location>
        <begin position="1"/>
        <end position="60"/>
    </location>
</feature>
<evidence type="ECO:0000313" key="3">
    <source>
        <dbReference type="Proteomes" id="UP000623010"/>
    </source>
</evidence>
<dbReference type="AlphaFoldDB" id="A0A918QUI0"/>
<dbReference type="Proteomes" id="UP000623010">
    <property type="component" value="Unassembled WGS sequence"/>
</dbReference>
<organism evidence="2 3">
    <name type="scientific">Streptomyces echinoruber</name>
    <dbReference type="NCBI Taxonomy" id="68898"/>
    <lineage>
        <taxon>Bacteria</taxon>
        <taxon>Bacillati</taxon>
        <taxon>Actinomycetota</taxon>
        <taxon>Actinomycetes</taxon>
        <taxon>Kitasatosporales</taxon>
        <taxon>Streptomycetaceae</taxon>
        <taxon>Streptomyces</taxon>
    </lineage>
</organism>
<feature type="compositionally biased region" description="Gly residues" evidence="1">
    <location>
        <begin position="21"/>
        <end position="42"/>
    </location>
</feature>
<evidence type="ECO:0000256" key="1">
    <source>
        <dbReference type="SAM" id="MobiDB-lite"/>
    </source>
</evidence>
<sequence>MRGGGAGWRKRLRGGREGLRGGDGVVGDGVVPGCGAGRGAGPEPGRPGRNRGVRAAVARW</sequence>
<reference evidence="2" key="2">
    <citation type="submission" date="2020-09" db="EMBL/GenBank/DDBJ databases">
        <authorList>
            <person name="Sun Q."/>
            <person name="Ohkuma M."/>
        </authorList>
    </citation>
    <scope>NUCLEOTIDE SEQUENCE</scope>
    <source>
        <strain evidence="2">JCM 5016</strain>
    </source>
</reference>
<dbReference type="EMBL" id="BMWH01000001">
    <property type="protein sequence ID" value="GGZ69020.1"/>
    <property type="molecule type" value="Genomic_DNA"/>
</dbReference>
<keyword evidence="3" id="KW-1185">Reference proteome</keyword>
<gene>
    <name evidence="2" type="ORF">GCM10010389_02840</name>
</gene>
<protein>
    <submittedName>
        <fullName evidence="2">Uncharacterized protein</fullName>
    </submittedName>
</protein>
<accession>A0A918QUI0</accession>
<evidence type="ECO:0000313" key="2">
    <source>
        <dbReference type="EMBL" id="GGZ69020.1"/>
    </source>
</evidence>
<proteinExistence type="predicted"/>
<reference evidence="2" key="1">
    <citation type="journal article" date="2014" name="Int. J. Syst. Evol. Microbiol.">
        <title>Complete genome sequence of Corynebacterium casei LMG S-19264T (=DSM 44701T), isolated from a smear-ripened cheese.</title>
        <authorList>
            <consortium name="US DOE Joint Genome Institute (JGI-PGF)"/>
            <person name="Walter F."/>
            <person name="Albersmeier A."/>
            <person name="Kalinowski J."/>
            <person name="Ruckert C."/>
        </authorList>
    </citation>
    <scope>NUCLEOTIDE SEQUENCE</scope>
    <source>
        <strain evidence="2">JCM 5016</strain>
    </source>
</reference>
<comment type="caution">
    <text evidence="2">The sequence shown here is derived from an EMBL/GenBank/DDBJ whole genome shotgun (WGS) entry which is preliminary data.</text>
</comment>